<dbReference type="EMBL" id="LPJR01000025">
    <property type="protein sequence ID" value="KWF30806.1"/>
    <property type="molecule type" value="Genomic_DNA"/>
</dbReference>
<keyword evidence="1" id="KW-1133">Transmembrane helix</keyword>
<organism evidence="2 3">
    <name type="scientific">Burkholderia pseudomultivorans</name>
    <dbReference type="NCBI Taxonomy" id="1207504"/>
    <lineage>
        <taxon>Bacteria</taxon>
        <taxon>Pseudomonadati</taxon>
        <taxon>Pseudomonadota</taxon>
        <taxon>Betaproteobacteria</taxon>
        <taxon>Burkholderiales</taxon>
        <taxon>Burkholderiaceae</taxon>
        <taxon>Burkholderia</taxon>
        <taxon>Burkholderia cepacia complex</taxon>
    </lineage>
</organism>
<feature type="transmembrane region" description="Helical" evidence="1">
    <location>
        <begin position="148"/>
        <end position="167"/>
    </location>
</feature>
<evidence type="ECO:0000256" key="1">
    <source>
        <dbReference type="SAM" id="Phobius"/>
    </source>
</evidence>
<accession>A0A132EJ76</accession>
<dbReference type="RefSeq" id="WP_060240993.1">
    <property type="nucleotide sequence ID" value="NZ_LPJR01000025.1"/>
</dbReference>
<sequence length="179" mass="19306">MARQHTIGIDGQRGAAADRTAWADTIRAGVRGGLTGAVLIWVYEALVWVGAQHLMPLAGIPRNATGLVFGKAAQDALGIAAYFIGTAIHFAFAVGWGVVFAAIWPWFRRRGHEATFVALFFAIVAWIVMHALIMIASSNHPNYFDPNVIIGGFMSHFVFAVPLALVVKRSLAPQPQGRA</sequence>
<dbReference type="AlphaFoldDB" id="A0A132EJ76"/>
<gene>
    <name evidence="2" type="ORF">WT56_12365</name>
</gene>
<proteinExistence type="predicted"/>
<evidence type="ECO:0000313" key="2">
    <source>
        <dbReference type="EMBL" id="KWF30806.1"/>
    </source>
</evidence>
<keyword evidence="1" id="KW-0472">Membrane</keyword>
<evidence type="ECO:0008006" key="4">
    <source>
        <dbReference type="Google" id="ProtNLM"/>
    </source>
</evidence>
<name>A0A132EJ76_9BURK</name>
<reference evidence="2 3" key="1">
    <citation type="submission" date="2015-11" db="EMBL/GenBank/DDBJ databases">
        <title>Expanding the genomic diversity of Burkholderia species for the development of highly accurate diagnostics.</title>
        <authorList>
            <person name="Sahl J."/>
            <person name="Keim P."/>
            <person name="Wagner D."/>
        </authorList>
    </citation>
    <scope>NUCLEOTIDE SEQUENCE [LARGE SCALE GENOMIC DNA]</scope>
    <source>
        <strain evidence="2 3">MSMB368WGS</strain>
    </source>
</reference>
<comment type="caution">
    <text evidence="2">The sequence shown here is derived from an EMBL/GenBank/DDBJ whole genome shotgun (WGS) entry which is preliminary data.</text>
</comment>
<keyword evidence="1" id="KW-0812">Transmembrane</keyword>
<feature type="transmembrane region" description="Helical" evidence="1">
    <location>
        <begin position="116"/>
        <end position="136"/>
    </location>
</feature>
<evidence type="ECO:0000313" key="3">
    <source>
        <dbReference type="Proteomes" id="UP000062912"/>
    </source>
</evidence>
<protein>
    <recommendedName>
        <fullName evidence="4">DUF1440 domain-containing protein</fullName>
    </recommendedName>
</protein>
<dbReference type="Proteomes" id="UP000062912">
    <property type="component" value="Unassembled WGS sequence"/>
</dbReference>
<feature type="transmembrane region" description="Helical" evidence="1">
    <location>
        <begin position="79"/>
        <end position="104"/>
    </location>
</feature>